<evidence type="ECO:0000256" key="1">
    <source>
        <dbReference type="ARBA" id="ARBA00022679"/>
    </source>
</evidence>
<dbReference type="Pfam" id="PF00583">
    <property type="entry name" value="Acetyltransf_1"/>
    <property type="match status" value="1"/>
</dbReference>
<reference evidence="4 5" key="1">
    <citation type="submission" date="2021-03" db="EMBL/GenBank/DDBJ databases">
        <title>Paenibacillus artemisicola MWE-103 whole genome sequence.</title>
        <authorList>
            <person name="Ham Y.J."/>
        </authorList>
    </citation>
    <scope>NUCLEOTIDE SEQUENCE [LARGE SCALE GENOMIC DNA]</scope>
    <source>
        <strain evidence="4 5">MWE-103</strain>
    </source>
</reference>
<evidence type="ECO:0000259" key="3">
    <source>
        <dbReference type="PROSITE" id="PS51186"/>
    </source>
</evidence>
<name>A0ABS3WEX7_9BACL</name>
<evidence type="ECO:0000256" key="2">
    <source>
        <dbReference type="ARBA" id="ARBA00023315"/>
    </source>
</evidence>
<dbReference type="Proteomes" id="UP000670947">
    <property type="component" value="Unassembled WGS sequence"/>
</dbReference>
<keyword evidence="1" id="KW-0808">Transferase</keyword>
<accession>A0ABS3WEX7</accession>
<dbReference type="InterPro" id="IPR016181">
    <property type="entry name" value="Acyl_CoA_acyltransferase"/>
</dbReference>
<proteinExistence type="predicted"/>
<feature type="domain" description="N-acetyltransferase" evidence="3">
    <location>
        <begin position="1"/>
        <end position="169"/>
    </location>
</feature>
<protein>
    <submittedName>
        <fullName evidence="4">GNAT family N-acetyltransferase</fullName>
    </submittedName>
</protein>
<dbReference type="PANTHER" id="PTHR43877">
    <property type="entry name" value="AMINOALKYLPHOSPHONATE N-ACETYLTRANSFERASE-RELATED-RELATED"/>
    <property type="match status" value="1"/>
</dbReference>
<dbReference type="EMBL" id="JAGGDJ010000024">
    <property type="protein sequence ID" value="MBO7746885.1"/>
    <property type="molecule type" value="Genomic_DNA"/>
</dbReference>
<dbReference type="InterPro" id="IPR050832">
    <property type="entry name" value="Bact_Acetyltransf"/>
</dbReference>
<dbReference type="PROSITE" id="PS51186">
    <property type="entry name" value="GNAT"/>
    <property type="match status" value="1"/>
</dbReference>
<evidence type="ECO:0000313" key="4">
    <source>
        <dbReference type="EMBL" id="MBO7746885.1"/>
    </source>
</evidence>
<dbReference type="PANTHER" id="PTHR43877:SF2">
    <property type="entry name" value="AMINOALKYLPHOSPHONATE N-ACETYLTRANSFERASE-RELATED"/>
    <property type="match status" value="1"/>
</dbReference>
<comment type="caution">
    <text evidence="4">The sequence shown here is derived from an EMBL/GenBank/DDBJ whole genome shotgun (WGS) entry which is preliminary data.</text>
</comment>
<keyword evidence="2" id="KW-0012">Acyltransferase</keyword>
<dbReference type="CDD" id="cd04301">
    <property type="entry name" value="NAT_SF"/>
    <property type="match status" value="1"/>
</dbReference>
<organism evidence="4 5">
    <name type="scientific">Paenibacillus artemisiicola</name>
    <dbReference type="NCBI Taxonomy" id="1172618"/>
    <lineage>
        <taxon>Bacteria</taxon>
        <taxon>Bacillati</taxon>
        <taxon>Bacillota</taxon>
        <taxon>Bacilli</taxon>
        <taxon>Bacillales</taxon>
        <taxon>Paenibacillaceae</taxon>
        <taxon>Paenibacillus</taxon>
    </lineage>
</organism>
<dbReference type="InterPro" id="IPR000182">
    <property type="entry name" value="GNAT_dom"/>
</dbReference>
<dbReference type="SUPFAM" id="SSF55729">
    <property type="entry name" value="Acyl-CoA N-acyltransferases (Nat)"/>
    <property type="match status" value="1"/>
</dbReference>
<gene>
    <name evidence="4" type="ORF">I8J29_21950</name>
</gene>
<dbReference type="Gene3D" id="3.40.630.30">
    <property type="match status" value="1"/>
</dbReference>
<evidence type="ECO:0000313" key="5">
    <source>
        <dbReference type="Proteomes" id="UP000670947"/>
    </source>
</evidence>
<keyword evidence="5" id="KW-1185">Reference proteome</keyword>
<dbReference type="RefSeq" id="WP_208849625.1">
    <property type="nucleotide sequence ID" value="NZ_JAGGDJ010000024.1"/>
</dbReference>
<sequence length="170" mass="18705">MDIRRLTVEDAASFWRLRLEALRRYPLAFGSAYEEAKDTPFADVQARFSADPGQFILGAFTEAGELAGIVGFRREASRKMRHKGMIWGMYVDPAAQGRGVGRGLMAELLRRAGELPGLELAQLAVVDTNAPAKRLYESLGFAAYGLERNALKLDDGTYAHEVLMAYAFGG</sequence>